<dbReference type="InterPro" id="IPR025497">
    <property type="entry name" value="PatA-like_N"/>
</dbReference>
<protein>
    <submittedName>
        <fullName evidence="3">DUF4388 domain-containing protein</fullName>
    </submittedName>
</protein>
<keyword evidence="4" id="KW-1185">Reference proteome</keyword>
<reference evidence="3 4" key="1">
    <citation type="submission" date="2019-07" db="EMBL/GenBank/DDBJ databases">
        <title>Insights of Desulfuromonas acetexigens electromicrobiology.</title>
        <authorList>
            <person name="Katuri K."/>
            <person name="Sapireddy V."/>
            <person name="Shaw D.R."/>
            <person name="Saikaly P."/>
        </authorList>
    </citation>
    <scope>NUCLEOTIDE SEQUENCE [LARGE SCALE GENOMIC DNA]</scope>
    <source>
        <strain evidence="3 4">2873</strain>
    </source>
</reference>
<dbReference type="InterPro" id="IPR037257">
    <property type="entry name" value="T2SS_E_N_sf"/>
</dbReference>
<feature type="region of interest" description="Disordered" evidence="1">
    <location>
        <begin position="417"/>
        <end position="602"/>
    </location>
</feature>
<feature type="domain" description="PatA-like N-terminal" evidence="2">
    <location>
        <begin position="736"/>
        <end position="901"/>
    </location>
</feature>
<evidence type="ECO:0000259" key="2">
    <source>
        <dbReference type="Pfam" id="PF14332"/>
    </source>
</evidence>
<feature type="region of interest" description="Disordered" evidence="1">
    <location>
        <begin position="615"/>
        <end position="644"/>
    </location>
</feature>
<dbReference type="PANTHER" id="PTHR36304">
    <property type="entry name" value="DOMAIN GTPASE-ACTIVATING PROTEIN, PUTATIVE-RELATED-RELATED"/>
    <property type="match status" value="1"/>
</dbReference>
<feature type="compositionally biased region" description="Low complexity" evidence="1">
    <location>
        <begin position="213"/>
        <end position="257"/>
    </location>
</feature>
<dbReference type="Proteomes" id="UP000317155">
    <property type="component" value="Unassembled WGS sequence"/>
</dbReference>
<feature type="compositionally biased region" description="Low complexity" evidence="1">
    <location>
        <begin position="185"/>
        <end position="202"/>
    </location>
</feature>
<proteinExistence type="predicted"/>
<feature type="region of interest" description="Disordered" evidence="1">
    <location>
        <begin position="144"/>
        <end position="290"/>
    </location>
</feature>
<dbReference type="OrthoDB" id="5400891at2"/>
<dbReference type="Pfam" id="PF14332">
    <property type="entry name" value="DUF4388"/>
    <property type="match status" value="1"/>
</dbReference>
<evidence type="ECO:0000313" key="3">
    <source>
        <dbReference type="EMBL" id="TRO79459.1"/>
    </source>
</evidence>
<evidence type="ECO:0000313" key="4">
    <source>
        <dbReference type="Proteomes" id="UP000317155"/>
    </source>
</evidence>
<dbReference type="PANTHER" id="PTHR36304:SF4">
    <property type="entry name" value="DUF4388 DOMAIN-CONTAINING PROTEIN"/>
    <property type="match status" value="1"/>
</dbReference>
<feature type="compositionally biased region" description="Acidic residues" evidence="1">
    <location>
        <begin position="484"/>
        <end position="496"/>
    </location>
</feature>
<dbReference type="EMBL" id="VJVV01000010">
    <property type="protein sequence ID" value="TRO79459.1"/>
    <property type="molecule type" value="Genomic_DNA"/>
</dbReference>
<name>A0A550J894_9BACT</name>
<evidence type="ECO:0000256" key="1">
    <source>
        <dbReference type="SAM" id="MobiDB-lite"/>
    </source>
</evidence>
<dbReference type="AlphaFoldDB" id="A0A550J894"/>
<feature type="compositionally biased region" description="Basic and acidic residues" evidence="1">
    <location>
        <begin position="508"/>
        <end position="523"/>
    </location>
</feature>
<sequence length="979" mass="105413">MIMIRNLFISLLLVALFPLSAWSALTFGAVPREGGLIRDDAQARQFAAALENQLGEEVDVRLFRDEATLHAWLNRYQLVDIASLSRDYVKRQSAGEFILLSGSGAFGSLDSFVLRQGTNRRLVPRLQTTINRLSADPQVRRIFQPAPVPPAQPKVAATKTKPQRAAKAVKATPARKAKAAQSKVAPKPTATKPKSTAKTLPASVPTATDGKTSESAGVSPAPSPVSAPASAPTAATPAPAVEATPPVGAEPTATAETDPTKPEPEVAPTPSTAVQQQTAQTPAPAPAPVDAKPAPSLFGLKGLLLTLAAALAATGLGLLLFQRRRRAAPQEPIYTGKTPLAAGDSIITAARVKEQLYGERPSPGASILKEAALDDVAVAPLPIEDQLPPVDEEAAPQQEVKASSFSNLAALIAEADTEEESPFEPFFPEVSPAESIESESSIPTTDAVNPEAEPEQVLSWGQENETEAEELMTNRVENGSAADDLPDDLGYDEDPEGLAILPPEEPTEPEKSEEFPWLEKTEEPADQVFAEEPLPEAPFAFAGENEAESEIPGALPLEETSFPWDSPEAAPEELQQTSVEEPEASADVAETLPPFPFEEESDATDIPLPVVNPEDPWAQEPVETDPLPTWENTAGGEGGSSSPLPDGFLKVDLADEFGGESTALPTFSDIPESHEFCSEPQGGEIPMVETPSYLNFFHGPETVAAAAAVTPTEMPRPKAAVSRPRSAAKRPSLSIQGELGGTQAPALLKLISGQRKPGRLRVLTAVDEKHLHFHRGHIAAVHSFHPTDGSPTAFLMHKLGDLLLRRDLITPQQLERATEICSLQPHRRIGEILLETSPLTEGDLRDTLHIQAEEILFSWLFTPHGRFEYVATKNNVPPHEDLGIDVNDLLRKAALQVDEWKGLRRTIPSLETRIDFKGNGRAKLQHARMPASQENILSLVDGRHTVREICQKSGIFELEVCRFLAAMIKGRILQINQDE</sequence>
<gene>
    <name evidence="3" type="ORF">FL622_12990</name>
</gene>
<comment type="caution">
    <text evidence="3">The sequence shown here is derived from an EMBL/GenBank/DDBJ whole genome shotgun (WGS) entry which is preliminary data.</text>
</comment>
<dbReference type="SUPFAM" id="SSF160246">
    <property type="entry name" value="EspE N-terminal domain-like"/>
    <property type="match status" value="1"/>
</dbReference>
<feature type="compositionally biased region" description="Low complexity" evidence="1">
    <location>
        <begin position="423"/>
        <end position="443"/>
    </location>
</feature>
<feature type="compositionally biased region" description="Low complexity" evidence="1">
    <location>
        <begin position="268"/>
        <end position="290"/>
    </location>
</feature>
<organism evidence="3 4">
    <name type="scientific">Trichloromonas acetexigens</name>
    <dbReference type="NCBI Taxonomy" id="38815"/>
    <lineage>
        <taxon>Bacteria</taxon>
        <taxon>Pseudomonadati</taxon>
        <taxon>Thermodesulfobacteriota</taxon>
        <taxon>Desulfuromonadia</taxon>
        <taxon>Desulfuromonadales</taxon>
        <taxon>Trichloromonadaceae</taxon>
        <taxon>Trichloromonas</taxon>
    </lineage>
</organism>
<accession>A0A550J894</accession>